<reference evidence="3 4" key="1">
    <citation type="submission" date="2020-01" db="EMBL/GenBank/DDBJ databases">
        <title>Whole genome sequence of Heliobacterium gestii DSM 11169.</title>
        <authorList>
            <person name="Kyndt J.A."/>
            <person name="Meyer T.E."/>
        </authorList>
    </citation>
    <scope>NUCLEOTIDE SEQUENCE [LARGE SCALE GENOMIC DNA]</scope>
    <source>
        <strain evidence="3 4">DSM 11169</strain>
    </source>
</reference>
<keyword evidence="1" id="KW-0597">Phosphoprotein</keyword>
<dbReference type="SUPFAM" id="SSF47226">
    <property type="entry name" value="Histidine-containing phosphotransfer domain, HPT domain"/>
    <property type="match status" value="1"/>
</dbReference>
<dbReference type="SMART" id="SM00073">
    <property type="entry name" value="HPT"/>
    <property type="match status" value="1"/>
</dbReference>
<dbReference type="InterPro" id="IPR008207">
    <property type="entry name" value="Sig_transdc_His_kin_Hpt_dom"/>
</dbReference>
<evidence type="ECO:0000313" key="4">
    <source>
        <dbReference type="Proteomes" id="UP000471031"/>
    </source>
</evidence>
<keyword evidence="4" id="KW-1185">Reference proteome</keyword>
<dbReference type="EMBL" id="WXEX01000015">
    <property type="protein sequence ID" value="MZP44321.1"/>
    <property type="molecule type" value="Genomic_DNA"/>
</dbReference>
<dbReference type="OrthoDB" id="2083154at2"/>
<organism evidence="3 4">
    <name type="scientific">Heliomicrobium gestii</name>
    <name type="common">Heliobacterium gestii</name>
    <dbReference type="NCBI Taxonomy" id="2699"/>
    <lineage>
        <taxon>Bacteria</taxon>
        <taxon>Bacillati</taxon>
        <taxon>Bacillota</taxon>
        <taxon>Clostridia</taxon>
        <taxon>Eubacteriales</taxon>
        <taxon>Heliobacteriaceae</taxon>
        <taxon>Heliomicrobium</taxon>
    </lineage>
</organism>
<accession>A0A845LFI0</accession>
<name>A0A845LFI0_HELGE</name>
<dbReference type="AlphaFoldDB" id="A0A845LFI0"/>
<comment type="caution">
    <text evidence="3">The sequence shown here is derived from an EMBL/GenBank/DDBJ whole genome shotgun (WGS) entry which is preliminary data.</text>
</comment>
<dbReference type="PROSITE" id="PS50894">
    <property type="entry name" value="HPT"/>
    <property type="match status" value="1"/>
</dbReference>
<dbReference type="Gene3D" id="1.20.120.160">
    <property type="entry name" value="HPT domain"/>
    <property type="match status" value="1"/>
</dbReference>
<protein>
    <recommendedName>
        <fullName evidence="2">HPt domain-containing protein</fullName>
    </recommendedName>
</protein>
<dbReference type="CDD" id="cd00088">
    <property type="entry name" value="HPT"/>
    <property type="match status" value="1"/>
</dbReference>
<dbReference type="Pfam" id="PF01627">
    <property type="entry name" value="Hpt"/>
    <property type="match status" value="1"/>
</dbReference>
<gene>
    <name evidence="3" type="ORF">GTO89_14900</name>
</gene>
<dbReference type="GO" id="GO:0000160">
    <property type="term" value="P:phosphorelay signal transduction system"/>
    <property type="evidence" value="ECO:0007669"/>
    <property type="project" value="InterPro"/>
</dbReference>
<feature type="modified residue" description="Phosphohistidine" evidence="1">
    <location>
        <position position="68"/>
    </location>
</feature>
<evidence type="ECO:0000259" key="2">
    <source>
        <dbReference type="PROSITE" id="PS50894"/>
    </source>
</evidence>
<dbReference type="Proteomes" id="UP000471031">
    <property type="component" value="Unassembled WGS sequence"/>
</dbReference>
<evidence type="ECO:0000256" key="1">
    <source>
        <dbReference type="PROSITE-ProRule" id="PRU00110"/>
    </source>
</evidence>
<sequence>MLTDTSFCDAVIDKESLASLLEDLDPLESRELFSRLVEIYLQETPRKVKALAEALASDLPGEVRLASHSIKSSSAMLGAHKAADVSYQIEQFARMGELAGVSALLAALEQECEQVYACLQSIRDSGFPSEEP</sequence>
<dbReference type="RefSeq" id="WP_161262893.1">
    <property type="nucleotide sequence ID" value="NZ_JAFBDC010000015.1"/>
</dbReference>
<proteinExistence type="predicted"/>
<evidence type="ECO:0000313" key="3">
    <source>
        <dbReference type="EMBL" id="MZP44321.1"/>
    </source>
</evidence>
<feature type="domain" description="HPt" evidence="2">
    <location>
        <begin position="29"/>
        <end position="122"/>
    </location>
</feature>
<dbReference type="InterPro" id="IPR036641">
    <property type="entry name" value="HPT_dom_sf"/>
</dbReference>